<dbReference type="InterPro" id="IPR017451">
    <property type="entry name" value="F-box-assoc_interact_dom"/>
</dbReference>
<evidence type="ECO:0000313" key="3">
    <source>
        <dbReference type="Proteomes" id="UP000886595"/>
    </source>
</evidence>
<keyword evidence="3" id="KW-1185">Reference proteome</keyword>
<organism evidence="2 3">
    <name type="scientific">Brassica carinata</name>
    <name type="common">Ethiopian mustard</name>
    <name type="synonym">Abyssinian cabbage</name>
    <dbReference type="NCBI Taxonomy" id="52824"/>
    <lineage>
        <taxon>Eukaryota</taxon>
        <taxon>Viridiplantae</taxon>
        <taxon>Streptophyta</taxon>
        <taxon>Embryophyta</taxon>
        <taxon>Tracheophyta</taxon>
        <taxon>Spermatophyta</taxon>
        <taxon>Magnoliopsida</taxon>
        <taxon>eudicotyledons</taxon>
        <taxon>Gunneridae</taxon>
        <taxon>Pentapetalae</taxon>
        <taxon>rosids</taxon>
        <taxon>malvids</taxon>
        <taxon>Brassicales</taxon>
        <taxon>Brassicaceae</taxon>
        <taxon>Brassiceae</taxon>
        <taxon>Brassica</taxon>
    </lineage>
</organism>
<evidence type="ECO:0000313" key="2">
    <source>
        <dbReference type="EMBL" id="KAG2303878.1"/>
    </source>
</evidence>
<protein>
    <recommendedName>
        <fullName evidence="1">F-box associated beta-propeller type 1 domain-containing protein</fullName>
    </recommendedName>
</protein>
<dbReference type="OrthoDB" id="1023747at2759"/>
<dbReference type="InterPro" id="IPR050233">
    <property type="entry name" value="A_thaliana_F-box"/>
</dbReference>
<accession>A0A8X7SAD9</accession>
<feature type="domain" description="F-box associated beta-propeller type 1" evidence="1">
    <location>
        <begin position="13"/>
        <end position="229"/>
    </location>
</feature>
<dbReference type="InterPro" id="IPR006527">
    <property type="entry name" value="F-box-assoc_dom_typ1"/>
</dbReference>
<name>A0A8X7SAD9_BRACI</name>
<comment type="caution">
    <text evidence="2">The sequence shown here is derived from an EMBL/GenBank/DDBJ whole genome shotgun (WGS) entry which is preliminary data.</text>
</comment>
<evidence type="ECO:0000259" key="1">
    <source>
        <dbReference type="Pfam" id="PF07734"/>
    </source>
</evidence>
<gene>
    <name evidence="2" type="ORF">Bca52824_032529</name>
</gene>
<dbReference type="NCBIfam" id="TIGR01640">
    <property type="entry name" value="F_box_assoc_1"/>
    <property type="match status" value="1"/>
</dbReference>
<dbReference type="Pfam" id="PF07734">
    <property type="entry name" value="FBA_1"/>
    <property type="match status" value="1"/>
</dbReference>
<dbReference type="AlphaFoldDB" id="A0A8X7SAD9"/>
<dbReference type="PANTHER" id="PTHR47993">
    <property type="entry name" value="OS09G0372900 PROTEIN-RELATED"/>
    <property type="match status" value="1"/>
</dbReference>
<dbReference type="PANTHER" id="PTHR47993:SF37">
    <property type="entry name" value="F-BOX ASSOCIATED UBIQUITINATION EFFECTOR FAMILY PROTEIN"/>
    <property type="match status" value="1"/>
</dbReference>
<reference evidence="2 3" key="1">
    <citation type="submission" date="2020-02" db="EMBL/GenBank/DDBJ databases">
        <authorList>
            <person name="Ma Q."/>
            <person name="Huang Y."/>
            <person name="Song X."/>
            <person name="Pei D."/>
        </authorList>
    </citation>
    <scope>NUCLEOTIDE SEQUENCE [LARGE SCALE GENOMIC DNA]</scope>
    <source>
        <strain evidence="2">Sxm20200214</strain>
        <tissue evidence="2">Leaf</tissue>
    </source>
</reference>
<proteinExistence type="predicted"/>
<dbReference type="Proteomes" id="UP000886595">
    <property type="component" value="Unassembled WGS sequence"/>
</dbReference>
<dbReference type="EMBL" id="JAAMPC010000007">
    <property type="protein sequence ID" value="KAG2303878.1"/>
    <property type="molecule type" value="Genomic_DNA"/>
</dbReference>
<sequence length="230" mass="26934">MHIGKLSAGESSMMVVLMDYNLYLMRVVLAINEDPFIERKGKLNEQNKISKVLHCDGLLLCVLREDRTRVIVWNPYWGQTRSIELSRYRHLPGAHDRLFRYALGYEDKGSYRSYKILRFIDQSYNTPINLFLGYEIYDFDSSLWKTLDITPVWRILYRHHGVSVKGDTYWPASQIDSPIYGIDDHIICFNFTSESIGPLLRLPFDARYNDDVTLSCVREEKLVVLLTHSE</sequence>